<dbReference type="InterPro" id="IPR036097">
    <property type="entry name" value="HisK_dim/P_sf"/>
</dbReference>
<sequence>MPVNVLLVDDQASRRLTYRAILEPLGERLFDAVSGEDALRLLMQHEFAVILLDVNMPGMDGFETATMIHQHPRFEKTPIIFVTAVNIDDMDRLRAYKLGAVDYVLVPVIPEILRSKVMVLCELARKGRDLKRANLALAEANEALRLEKSRELAMLNASLKTANERLEERNDALFQEVEERRRIETKLRDVDRRKDEFLATLAHELRNPLAPLQNTLMIHARTGERLPPELVEMMQRQVHQLVRLIDDLLDVARISQGKINLQFKNIPLKEVVLPAIEAAKPLIDSRGHTFHIAMPEEYIHLKADAERLTQVFSNLLNNAAKYTEPGGEILFELTVVDNELRAVVSDSGLGMDADEIDRVFDMFSQLERGSIHSQGGLGLGLTLVRELVGMHGGVVKASSGGRGKGSEFSIRLPVLAATSEVQDEPEARAPLNTPPARKTVLVVDDNRDAADSLAMMIRMLGHDAQALYDPTTVEAAVIAQRPDIIFTDIGMPEMDGRTLAARLRQLPGGEAIVLVAVSGWGQAQDKRMSIDAGFDQHLVKPPQFESIQAICSVAREEAKS</sequence>
<dbReference type="InterPro" id="IPR011006">
    <property type="entry name" value="CheY-like_superfamily"/>
</dbReference>
<gene>
    <name evidence="8" type="ORF">H8L67_01990</name>
</gene>
<dbReference type="SUPFAM" id="SSF47384">
    <property type="entry name" value="Homodimeric domain of signal transducing histidine kinase"/>
    <property type="match status" value="1"/>
</dbReference>
<comment type="catalytic activity">
    <reaction evidence="1">
        <text>ATP + protein L-histidine = ADP + protein N-phospho-L-histidine.</text>
        <dbReference type="EC" id="2.7.13.3"/>
    </reaction>
</comment>
<keyword evidence="3 4" id="KW-0597">Phosphoprotein</keyword>
<dbReference type="Gene3D" id="3.30.565.10">
    <property type="entry name" value="Histidine kinase-like ATPase, C-terminal domain"/>
    <property type="match status" value="1"/>
</dbReference>
<organism evidence="8 9">
    <name type="scientific">Lysobacter soyae</name>
    <dbReference type="NCBI Taxonomy" id="2764185"/>
    <lineage>
        <taxon>Bacteria</taxon>
        <taxon>Pseudomonadati</taxon>
        <taxon>Pseudomonadota</taxon>
        <taxon>Gammaproteobacteria</taxon>
        <taxon>Lysobacterales</taxon>
        <taxon>Lysobacteraceae</taxon>
        <taxon>Lysobacter</taxon>
    </lineage>
</organism>
<dbReference type="EC" id="2.7.13.3" evidence="2"/>
<keyword evidence="9" id="KW-1185">Reference proteome</keyword>
<feature type="domain" description="Response regulatory" evidence="7">
    <location>
        <begin position="4"/>
        <end position="121"/>
    </location>
</feature>
<dbReference type="InterPro" id="IPR036890">
    <property type="entry name" value="HATPase_C_sf"/>
</dbReference>
<dbReference type="SMART" id="SM00448">
    <property type="entry name" value="REC"/>
    <property type="match status" value="2"/>
</dbReference>
<dbReference type="SUPFAM" id="SSF52172">
    <property type="entry name" value="CheY-like"/>
    <property type="match status" value="2"/>
</dbReference>
<feature type="domain" description="Response regulatory" evidence="7">
    <location>
        <begin position="439"/>
        <end position="555"/>
    </location>
</feature>
<dbReference type="InterPro" id="IPR003594">
    <property type="entry name" value="HATPase_dom"/>
</dbReference>
<dbReference type="Gene3D" id="3.40.50.2300">
    <property type="match status" value="2"/>
</dbReference>
<feature type="domain" description="Histidine kinase" evidence="6">
    <location>
        <begin position="200"/>
        <end position="416"/>
    </location>
</feature>
<dbReference type="SMART" id="SM00387">
    <property type="entry name" value="HATPase_c"/>
    <property type="match status" value="1"/>
</dbReference>
<feature type="coiled-coil region" evidence="5">
    <location>
        <begin position="123"/>
        <end position="183"/>
    </location>
</feature>
<dbReference type="PANTHER" id="PTHR43547:SF2">
    <property type="entry name" value="HYBRID SIGNAL TRANSDUCTION HISTIDINE KINASE C"/>
    <property type="match status" value="1"/>
</dbReference>
<dbReference type="PROSITE" id="PS50109">
    <property type="entry name" value="HIS_KIN"/>
    <property type="match status" value="1"/>
</dbReference>
<evidence type="ECO:0000256" key="3">
    <source>
        <dbReference type="ARBA" id="ARBA00022553"/>
    </source>
</evidence>
<dbReference type="CDD" id="cd00075">
    <property type="entry name" value="HATPase"/>
    <property type="match status" value="1"/>
</dbReference>
<accession>A0ABX8WR49</accession>
<dbReference type="InterPro" id="IPR005467">
    <property type="entry name" value="His_kinase_dom"/>
</dbReference>
<evidence type="ECO:0000259" key="6">
    <source>
        <dbReference type="PROSITE" id="PS50109"/>
    </source>
</evidence>
<evidence type="ECO:0000313" key="9">
    <source>
        <dbReference type="Proteomes" id="UP000824755"/>
    </source>
</evidence>
<dbReference type="Gene3D" id="1.10.287.130">
    <property type="match status" value="1"/>
</dbReference>
<dbReference type="InterPro" id="IPR001789">
    <property type="entry name" value="Sig_transdc_resp-reg_receiver"/>
</dbReference>
<evidence type="ECO:0000256" key="4">
    <source>
        <dbReference type="PROSITE-ProRule" id="PRU00169"/>
    </source>
</evidence>
<dbReference type="CDD" id="cd17580">
    <property type="entry name" value="REC_2_DhkD-like"/>
    <property type="match status" value="1"/>
</dbReference>
<feature type="modified residue" description="4-aspartylphosphate" evidence="4">
    <location>
        <position position="53"/>
    </location>
</feature>
<dbReference type="EMBL" id="CP080544">
    <property type="protein sequence ID" value="QYR53308.1"/>
    <property type="molecule type" value="Genomic_DNA"/>
</dbReference>
<evidence type="ECO:0000313" key="8">
    <source>
        <dbReference type="EMBL" id="QYR53308.1"/>
    </source>
</evidence>
<keyword evidence="5" id="KW-0175">Coiled coil</keyword>
<proteinExistence type="predicted"/>
<dbReference type="Proteomes" id="UP000824755">
    <property type="component" value="Chromosome"/>
</dbReference>
<dbReference type="PRINTS" id="PR00344">
    <property type="entry name" value="BCTRLSENSOR"/>
</dbReference>
<evidence type="ECO:0000256" key="1">
    <source>
        <dbReference type="ARBA" id="ARBA00000085"/>
    </source>
</evidence>
<dbReference type="PANTHER" id="PTHR43547">
    <property type="entry name" value="TWO-COMPONENT HISTIDINE KINASE"/>
    <property type="match status" value="1"/>
</dbReference>
<reference evidence="8 9" key="1">
    <citation type="submission" date="2021-08" db="EMBL/GenBank/DDBJ databases">
        <title>Lysobacter sp. strain CJ11 Genome sequencing and assembly.</title>
        <authorList>
            <person name="Kim I."/>
        </authorList>
    </citation>
    <scope>NUCLEOTIDE SEQUENCE [LARGE SCALE GENOMIC DNA]</scope>
    <source>
        <strain evidence="8 9">CJ11</strain>
    </source>
</reference>
<dbReference type="PROSITE" id="PS50110">
    <property type="entry name" value="RESPONSE_REGULATORY"/>
    <property type="match status" value="2"/>
</dbReference>
<dbReference type="SMART" id="SM00388">
    <property type="entry name" value="HisKA"/>
    <property type="match status" value="1"/>
</dbReference>
<feature type="modified residue" description="4-aspartylphosphate" evidence="4">
    <location>
        <position position="488"/>
    </location>
</feature>
<dbReference type="CDD" id="cd00082">
    <property type="entry name" value="HisKA"/>
    <property type="match status" value="1"/>
</dbReference>
<evidence type="ECO:0000259" key="7">
    <source>
        <dbReference type="PROSITE" id="PS50110"/>
    </source>
</evidence>
<evidence type="ECO:0000256" key="5">
    <source>
        <dbReference type="SAM" id="Coils"/>
    </source>
</evidence>
<dbReference type="Pfam" id="PF00512">
    <property type="entry name" value="HisKA"/>
    <property type="match status" value="1"/>
</dbReference>
<dbReference type="SUPFAM" id="SSF55874">
    <property type="entry name" value="ATPase domain of HSP90 chaperone/DNA topoisomerase II/histidine kinase"/>
    <property type="match status" value="1"/>
</dbReference>
<dbReference type="Pfam" id="PF02518">
    <property type="entry name" value="HATPase_c"/>
    <property type="match status" value="1"/>
</dbReference>
<dbReference type="Pfam" id="PF00072">
    <property type="entry name" value="Response_reg"/>
    <property type="match status" value="2"/>
</dbReference>
<protein>
    <recommendedName>
        <fullName evidence="2">histidine kinase</fullName>
        <ecNumber evidence="2">2.7.13.3</ecNumber>
    </recommendedName>
</protein>
<dbReference type="RefSeq" id="WP_220380125.1">
    <property type="nucleotide sequence ID" value="NZ_CP080544.1"/>
</dbReference>
<name>A0ABX8WR49_9GAMM</name>
<evidence type="ECO:0000256" key="2">
    <source>
        <dbReference type="ARBA" id="ARBA00012438"/>
    </source>
</evidence>
<dbReference type="InterPro" id="IPR003661">
    <property type="entry name" value="HisK_dim/P_dom"/>
</dbReference>
<dbReference type="InterPro" id="IPR004358">
    <property type="entry name" value="Sig_transdc_His_kin-like_C"/>
</dbReference>